<keyword evidence="3 6" id="KW-0808">Transferase</keyword>
<organism evidence="9 10">
    <name type="scientific">Herbidospora galbida</name>
    <dbReference type="NCBI Taxonomy" id="2575442"/>
    <lineage>
        <taxon>Bacteria</taxon>
        <taxon>Bacillati</taxon>
        <taxon>Actinomycetota</taxon>
        <taxon>Actinomycetes</taxon>
        <taxon>Streptosporangiales</taxon>
        <taxon>Streptosporangiaceae</taxon>
        <taxon>Herbidospora</taxon>
    </lineage>
</organism>
<dbReference type="RefSeq" id="WP_137247030.1">
    <property type="nucleotide sequence ID" value="NZ_SZQA01000008.1"/>
</dbReference>
<dbReference type="GO" id="GO:0005737">
    <property type="term" value="C:cytoplasm"/>
    <property type="evidence" value="ECO:0007669"/>
    <property type="project" value="TreeGrafter"/>
</dbReference>
<evidence type="ECO:0000313" key="10">
    <source>
        <dbReference type="Proteomes" id="UP000308705"/>
    </source>
</evidence>
<dbReference type="Proteomes" id="UP000308705">
    <property type="component" value="Unassembled WGS sequence"/>
</dbReference>
<reference evidence="9 10" key="1">
    <citation type="submission" date="2019-04" db="EMBL/GenBank/DDBJ databases">
        <title>Herbidospora sp. NEAU-GS14.nov., a novel actinomycete isolated from soil.</title>
        <authorList>
            <person name="Han L."/>
        </authorList>
    </citation>
    <scope>NUCLEOTIDE SEQUENCE [LARGE SCALE GENOMIC DNA]</scope>
    <source>
        <strain evidence="9 10">NEAU-GS14</strain>
    </source>
</reference>
<dbReference type="Pfam" id="PF00198">
    <property type="entry name" value="2-oxoacid_dh"/>
    <property type="match status" value="1"/>
</dbReference>
<evidence type="ECO:0000256" key="1">
    <source>
        <dbReference type="ARBA" id="ARBA00001938"/>
    </source>
</evidence>
<comment type="similarity">
    <text evidence="2 6">Belongs to the 2-oxoacid dehydrogenase family.</text>
</comment>
<dbReference type="InterPro" id="IPR003016">
    <property type="entry name" value="2-oxoA_DH_lipoyl-BS"/>
</dbReference>
<gene>
    <name evidence="9" type="ORF">FDA94_11450</name>
</gene>
<dbReference type="PANTHER" id="PTHR43178">
    <property type="entry name" value="DIHYDROLIPOAMIDE ACETYLTRANSFERASE COMPONENT OF PYRUVATE DEHYDROGENASE COMPLEX"/>
    <property type="match status" value="1"/>
</dbReference>
<evidence type="ECO:0000259" key="7">
    <source>
        <dbReference type="Pfam" id="PF00198"/>
    </source>
</evidence>
<keyword evidence="4 6" id="KW-0450">Lipoyl</keyword>
<keyword evidence="5 6" id="KW-0012">Acyltransferase</keyword>
<sequence length="363" mass="37879">MKVPKLNNNDDTYVLVEWLVATGTEVKEGDPVAVLETSKSAEEVPADATGVLRQEIALMADCAPGDLLATIGSPSPIPAPADPVATTAGGAASPAGPVITAPARAAMDELGVTEAQVATLGVNVVRRVDVERLAAESSTRTAPLSKVQQAVGRAVTLSHSTIPAAYAVLDLPLDEELAAARRLTKQVRRPVGLAELFVMAVARLHAEFPLFFATLGDDRSHAVLSETANVGVTFDTGDGLYVPVVHDAGAKSLQEVATKLMEYRVAAMKGDFSAADLADANIAVTLHHDGGITLAIPFIFPGTACALAVTAPQEVLYLDGTEVKSRQVAHIGLAYDHRLVNGRDAARFLNALGRETKALATAE</sequence>
<evidence type="ECO:0000256" key="4">
    <source>
        <dbReference type="ARBA" id="ARBA00022823"/>
    </source>
</evidence>
<dbReference type="AlphaFoldDB" id="A0A4U3MIC2"/>
<dbReference type="PROSITE" id="PS00189">
    <property type="entry name" value="LIPOYL"/>
    <property type="match status" value="1"/>
</dbReference>
<evidence type="ECO:0000256" key="2">
    <source>
        <dbReference type="ARBA" id="ARBA00007317"/>
    </source>
</evidence>
<dbReference type="Gene3D" id="3.30.559.10">
    <property type="entry name" value="Chloramphenicol acetyltransferase-like domain"/>
    <property type="match status" value="1"/>
</dbReference>
<name>A0A4U3MIC2_9ACTN</name>
<feature type="domain" description="2-oxoacid dehydrogenase acyltransferase catalytic" evidence="7">
    <location>
        <begin position="138"/>
        <end position="352"/>
    </location>
</feature>
<dbReference type="InterPro" id="IPR001078">
    <property type="entry name" value="2-oxoacid_DH_actylTfrase"/>
</dbReference>
<keyword evidence="10" id="KW-1185">Reference proteome</keyword>
<evidence type="ECO:0000256" key="6">
    <source>
        <dbReference type="RuleBase" id="RU003423"/>
    </source>
</evidence>
<comment type="cofactor">
    <cofactor evidence="1 6">
        <name>(R)-lipoate</name>
        <dbReference type="ChEBI" id="CHEBI:83088"/>
    </cofactor>
</comment>
<evidence type="ECO:0000259" key="8">
    <source>
        <dbReference type="Pfam" id="PF00364"/>
    </source>
</evidence>
<evidence type="ECO:0000256" key="5">
    <source>
        <dbReference type="ARBA" id="ARBA00023315"/>
    </source>
</evidence>
<dbReference type="GO" id="GO:0031405">
    <property type="term" value="F:lipoic acid binding"/>
    <property type="evidence" value="ECO:0007669"/>
    <property type="project" value="TreeGrafter"/>
</dbReference>
<dbReference type="SUPFAM" id="SSF51230">
    <property type="entry name" value="Single hybrid motif"/>
    <property type="match status" value="1"/>
</dbReference>
<dbReference type="EC" id="2.3.1.-" evidence="6"/>
<dbReference type="EMBL" id="SZQA01000008">
    <property type="protein sequence ID" value="TKK89115.1"/>
    <property type="molecule type" value="Genomic_DNA"/>
</dbReference>
<dbReference type="GO" id="GO:0016407">
    <property type="term" value="F:acetyltransferase activity"/>
    <property type="evidence" value="ECO:0007669"/>
    <property type="project" value="TreeGrafter"/>
</dbReference>
<accession>A0A4U3MIC2</accession>
<dbReference type="OrthoDB" id="3681540at2"/>
<dbReference type="CDD" id="cd06849">
    <property type="entry name" value="lipoyl_domain"/>
    <property type="match status" value="1"/>
</dbReference>
<proteinExistence type="inferred from homology"/>
<dbReference type="Pfam" id="PF00364">
    <property type="entry name" value="Biotin_lipoyl"/>
    <property type="match status" value="1"/>
</dbReference>
<protein>
    <recommendedName>
        <fullName evidence="6">Dihydrolipoamide acetyltransferase component of pyruvate dehydrogenase complex</fullName>
        <ecNumber evidence="6">2.3.1.-</ecNumber>
    </recommendedName>
</protein>
<dbReference type="InterPro" id="IPR023213">
    <property type="entry name" value="CAT-like_dom_sf"/>
</dbReference>
<evidence type="ECO:0000313" key="9">
    <source>
        <dbReference type="EMBL" id="TKK89115.1"/>
    </source>
</evidence>
<dbReference type="InterPro" id="IPR011053">
    <property type="entry name" value="Single_hybrid_motif"/>
</dbReference>
<dbReference type="InterPro" id="IPR050743">
    <property type="entry name" value="2-oxoacid_DH_E2_comp"/>
</dbReference>
<dbReference type="SUPFAM" id="SSF52777">
    <property type="entry name" value="CoA-dependent acyltransferases"/>
    <property type="match status" value="1"/>
</dbReference>
<dbReference type="InterPro" id="IPR000089">
    <property type="entry name" value="Biotin_lipoyl"/>
</dbReference>
<feature type="domain" description="Lipoyl-binding" evidence="8">
    <location>
        <begin position="10"/>
        <end position="53"/>
    </location>
</feature>
<comment type="caution">
    <text evidence="9">The sequence shown here is derived from an EMBL/GenBank/DDBJ whole genome shotgun (WGS) entry which is preliminary data.</text>
</comment>
<dbReference type="Gene3D" id="2.40.50.100">
    <property type="match status" value="1"/>
</dbReference>
<dbReference type="PANTHER" id="PTHR43178:SF5">
    <property type="entry name" value="LIPOAMIDE ACYLTRANSFERASE COMPONENT OF BRANCHED-CHAIN ALPHA-KETO ACID DEHYDROGENASE COMPLEX, MITOCHONDRIAL"/>
    <property type="match status" value="1"/>
</dbReference>
<evidence type="ECO:0000256" key="3">
    <source>
        <dbReference type="ARBA" id="ARBA00022679"/>
    </source>
</evidence>